<name>A0A150P8I5_SORCE</name>
<dbReference type="EMBL" id="JELX01003518">
    <property type="protein sequence ID" value="KYF52015.1"/>
    <property type="molecule type" value="Genomic_DNA"/>
</dbReference>
<evidence type="ECO:0000256" key="1">
    <source>
        <dbReference type="SAM" id="MobiDB-lite"/>
    </source>
</evidence>
<accession>A0A150P8I5</accession>
<evidence type="ECO:0000313" key="5">
    <source>
        <dbReference type="Proteomes" id="UP000075604"/>
    </source>
</evidence>
<evidence type="ECO:0000256" key="3">
    <source>
        <dbReference type="SAM" id="SignalP"/>
    </source>
</evidence>
<evidence type="ECO:0008006" key="6">
    <source>
        <dbReference type="Google" id="ProtNLM"/>
    </source>
</evidence>
<gene>
    <name evidence="4" type="ORF">BE04_07250</name>
</gene>
<proteinExistence type="predicted"/>
<reference evidence="4 5" key="1">
    <citation type="submission" date="2014-02" db="EMBL/GenBank/DDBJ databases">
        <title>The small core and large imbalanced accessory genome model reveals a collaborative survival strategy of Sorangium cellulosum strains in nature.</title>
        <authorList>
            <person name="Han K."/>
            <person name="Peng R."/>
            <person name="Blom J."/>
            <person name="Li Y.-Z."/>
        </authorList>
    </citation>
    <scope>NUCLEOTIDE SEQUENCE [LARGE SCALE GENOMIC DNA]</scope>
    <source>
        <strain evidence="4 5">So0157-18</strain>
    </source>
</reference>
<keyword evidence="3" id="KW-0732">Signal</keyword>
<dbReference type="AlphaFoldDB" id="A0A150P8I5"/>
<protein>
    <recommendedName>
        <fullName evidence="6">PEGA domain-containing protein</fullName>
    </recommendedName>
</protein>
<evidence type="ECO:0000313" key="4">
    <source>
        <dbReference type="EMBL" id="KYF52015.1"/>
    </source>
</evidence>
<feature type="chain" id="PRO_5007565372" description="PEGA domain-containing protein" evidence="3">
    <location>
        <begin position="25"/>
        <end position="360"/>
    </location>
</feature>
<keyword evidence="2" id="KW-0812">Transmembrane</keyword>
<dbReference type="Proteomes" id="UP000075604">
    <property type="component" value="Unassembled WGS sequence"/>
</dbReference>
<feature type="transmembrane region" description="Helical" evidence="2">
    <location>
        <begin position="235"/>
        <end position="260"/>
    </location>
</feature>
<evidence type="ECO:0000256" key="2">
    <source>
        <dbReference type="SAM" id="Phobius"/>
    </source>
</evidence>
<organism evidence="4 5">
    <name type="scientific">Sorangium cellulosum</name>
    <name type="common">Polyangium cellulosum</name>
    <dbReference type="NCBI Taxonomy" id="56"/>
    <lineage>
        <taxon>Bacteria</taxon>
        <taxon>Pseudomonadati</taxon>
        <taxon>Myxococcota</taxon>
        <taxon>Polyangia</taxon>
        <taxon>Polyangiales</taxon>
        <taxon>Polyangiaceae</taxon>
        <taxon>Sorangium</taxon>
    </lineage>
</organism>
<feature type="signal peptide" evidence="3">
    <location>
        <begin position="1"/>
        <end position="24"/>
    </location>
</feature>
<keyword evidence="2" id="KW-1133">Transmembrane helix</keyword>
<feature type="region of interest" description="Disordered" evidence="1">
    <location>
        <begin position="191"/>
        <end position="233"/>
    </location>
</feature>
<feature type="compositionally biased region" description="Pro residues" evidence="1">
    <location>
        <begin position="194"/>
        <end position="203"/>
    </location>
</feature>
<comment type="caution">
    <text evidence="4">The sequence shown here is derived from an EMBL/GenBank/DDBJ whole genome shotgun (WGS) entry which is preliminary data.</text>
</comment>
<sequence length="360" mass="37180">MLLRRCVPFAAALFLLLPTGEVLAQSDQDRAAARSLATQGAEAFTSGRFDEAIDLLGRAEALVHAPTHLLLIARAQTRLGRLVAAKETYLRIVREELPPTAPSPFKKAQQDAREELAAVDPRIASLRIALEGAAGRKIVVKLDGQPVADALLGVHRPIDPGNHVVTVYPPGLSPIEQAVTLGDGERKELKIPVPESPAMPPSPDASGEGQGTWSSGPGEVPPEGPPGKPERKTNVLMLGGGIAAAALGLGGVVVGSVFLAKGGSTQQKANDLSDTYRCESSQAGPGAGCGPLIQQKIKQLDADAADQQTTGAINLITGGVLLVGGATLIVLELTSKPEPSSSAWVAPYVTPTGLGVRGAF</sequence>
<keyword evidence="2" id="KW-0472">Membrane</keyword>